<gene>
    <name evidence="2" type="ORF">SD77_2018</name>
</gene>
<dbReference type="Gene3D" id="1.10.287.1080">
    <property type="entry name" value="MazG-like"/>
    <property type="match status" value="1"/>
</dbReference>
<comment type="caution">
    <text evidence="2">The sequence shown here is derived from an EMBL/GenBank/DDBJ whole genome shotgun (WGS) entry which is preliminary data.</text>
</comment>
<feature type="domain" description="NTP pyrophosphohydrolase MazG-like" evidence="1">
    <location>
        <begin position="15"/>
        <end position="61"/>
    </location>
</feature>
<dbReference type="InterPro" id="IPR004518">
    <property type="entry name" value="MazG-like_dom"/>
</dbReference>
<dbReference type="SUPFAM" id="SSF101386">
    <property type="entry name" value="all-alpha NTP pyrophosphatases"/>
    <property type="match status" value="1"/>
</dbReference>
<evidence type="ECO:0000313" key="3">
    <source>
        <dbReference type="Proteomes" id="UP000031982"/>
    </source>
</evidence>
<protein>
    <recommendedName>
        <fullName evidence="1">NTP pyrophosphohydrolase MazG-like domain-containing protein</fullName>
    </recommendedName>
</protein>
<accession>A0ABR5AXU3</accession>
<evidence type="ECO:0000313" key="2">
    <source>
        <dbReference type="EMBL" id="KIL79564.1"/>
    </source>
</evidence>
<dbReference type="Proteomes" id="UP000031982">
    <property type="component" value="Unassembled WGS sequence"/>
</dbReference>
<dbReference type="PIRSF" id="PIRSF006639">
    <property type="entry name" value="UCP006639_pph"/>
    <property type="match status" value="1"/>
</dbReference>
<dbReference type="Pfam" id="PF03819">
    <property type="entry name" value="MazG"/>
    <property type="match status" value="1"/>
</dbReference>
<organism evidence="2 3">
    <name type="scientific">Bacillus badius</name>
    <dbReference type="NCBI Taxonomy" id="1455"/>
    <lineage>
        <taxon>Bacteria</taxon>
        <taxon>Bacillati</taxon>
        <taxon>Bacillota</taxon>
        <taxon>Bacilli</taxon>
        <taxon>Bacillales</taxon>
        <taxon>Bacillaceae</taxon>
        <taxon>Pseudobacillus</taxon>
    </lineage>
</organism>
<dbReference type="EMBL" id="JXLP01000002">
    <property type="protein sequence ID" value="KIL79564.1"/>
    <property type="molecule type" value="Genomic_DNA"/>
</dbReference>
<reference evidence="2 3" key="1">
    <citation type="submission" date="2015-01" db="EMBL/GenBank/DDBJ databases">
        <title>Genome Assembly of Bacillus badius MTCC 1458.</title>
        <authorList>
            <person name="Verma A."/>
            <person name="Khatri I."/>
            <person name="Mual P."/>
            <person name="Subramanian S."/>
            <person name="Krishnamurthi S."/>
        </authorList>
    </citation>
    <scope>NUCLEOTIDE SEQUENCE [LARGE SCALE GENOMIC DNA]</scope>
    <source>
        <strain evidence="2 3">MTCC 1458</strain>
    </source>
</reference>
<proteinExistence type="predicted"/>
<name>A0ABR5AXU3_BACBA</name>
<keyword evidence="3" id="KW-1185">Reference proteome</keyword>
<dbReference type="InterPro" id="IPR011379">
    <property type="entry name" value="MazG-related_GP37"/>
</dbReference>
<sequence length="73" mass="8150">MGDLIKKEIFHGHPADLEKVKKEAGDVLHYLAGIATLYGFSLQEAAGMNIEKLKKRYPEGFSTEASMKRVDVK</sequence>
<evidence type="ECO:0000259" key="1">
    <source>
        <dbReference type="Pfam" id="PF03819"/>
    </source>
</evidence>